<organism evidence="2 3">
    <name type="scientific">Dryococelus australis</name>
    <dbReference type="NCBI Taxonomy" id="614101"/>
    <lineage>
        <taxon>Eukaryota</taxon>
        <taxon>Metazoa</taxon>
        <taxon>Ecdysozoa</taxon>
        <taxon>Arthropoda</taxon>
        <taxon>Hexapoda</taxon>
        <taxon>Insecta</taxon>
        <taxon>Pterygota</taxon>
        <taxon>Neoptera</taxon>
        <taxon>Polyneoptera</taxon>
        <taxon>Phasmatodea</taxon>
        <taxon>Verophasmatodea</taxon>
        <taxon>Anareolatae</taxon>
        <taxon>Phasmatidae</taxon>
        <taxon>Eurycanthinae</taxon>
        <taxon>Dryococelus</taxon>
    </lineage>
</organism>
<protein>
    <recommendedName>
        <fullName evidence="1">DNA helicase Pif1-like 2B domain-containing protein</fullName>
    </recommendedName>
</protein>
<reference evidence="2 3" key="1">
    <citation type="submission" date="2023-02" db="EMBL/GenBank/DDBJ databases">
        <title>LHISI_Scaffold_Assembly.</title>
        <authorList>
            <person name="Stuart O.P."/>
            <person name="Cleave R."/>
            <person name="Magrath M.J.L."/>
            <person name="Mikheyev A.S."/>
        </authorList>
    </citation>
    <scope>NUCLEOTIDE SEQUENCE [LARGE SCALE GENOMIC DNA]</scope>
    <source>
        <strain evidence="2">Daus_M_001</strain>
        <tissue evidence="2">Leg muscle</tissue>
    </source>
</reference>
<accession>A0ABQ9H562</accession>
<dbReference type="InterPro" id="IPR049163">
    <property type="entry name" value="Pif1-like_2B_dom"/>
</dbReference>
<evidence type="ECO:0000313" key="3">
    <source>
        <dbReference type="Proteomes" id="UP001159363"/>
    </source>
</evidence>
<gene>
    <name evidence="2" type="ORF">PR048_020043</name>
</gene>
<feature type="domain" description="DNA helicase Pif1-like 2B" evidence="1">
    <location>
        <begin position="28"/>
        <end position="71"/>
    </location>
</feature>
<name>A0ABQ9H562_9NEOP</name>
<sequence>MLKPVCPKQSRNGKQDWKSFNANYDPTEFLNSLDLPGMPPHMLTLKVDVPIILLRNINPSRLCNTTRLSVKKMMNKIIKVKI</sequence>
<evidence type="ECO:0000313" key="2">
    <source>
        <dbReference type="EMBL" id="KAJ8879435.1"/>
    </source>
</evidence>
<dbReference type="Pfam" id="PF21530">
    <property type="entry name" value="Pif1_2B_dom"/>
    <property type="match status" value="1"/>
</dbReference>
<dbReference type="Proteomes" id="UP001159363">
    <property type="component" value="Chromosome 6"/>
</dbReference>
<dbReference type="EMBL" id="JARBHB010000007">
    <property type="protein sequence ID" value="KAJ8879435.1"/>
    <property type="molecule type" value="Genomic_DNA"/>
</dbReference>
<proteinExistence type="predicted"/>
<comment type="caution">
    <text evidence="2">The sequence shown here is derived from an EMBL/GenBank/DDBJ whole genome shotgun (WGS) entry which is preliminary data.</text>
</comment>
<dbReference type="PANTHER" id="PTHR10492:SF57">
    <property type="entry name" value="ATP-DEPENDENT DNA HELICASE"/>
    <property type="match status" value="1"/>
</dbReference>
<dbReference type="PANTHER" id="PTHR10492">
    <property type="match status" value="1"/>
</dbReference>
<evidence type="ECO:0000259" key="1">
    <source>
        <dbReference type="Pfam" id="PF21530"/>
    </source>
</evidence>
<keyword evidence="3" id="KW-1185">Reference proteome</keyword>